<sequence>MPQNCTVFGKKACLVDNSSSELFNVLHVDLEEFNLVYSLHPYAMMKFLNTEKYISTYGRGLLVRGWHVSVELKEDYDLVSVCFDYFRSFLPPVVDFCGVVCYSCYRYTAILKVSYIRIDLKPVAAMSMSRNHSPLSRT</sequence>
<evidence type="ECO:0000313" key="2">
    <source>
        <dbReference type="Proteomes" id="UP001057402"/>
    </source>
</evidence>
<protein>
    <submittedName>
        <fullName evidence="1">Uncharacterized protein</fullName>
    </submittedName>
</protein>
<gene>
    <name evidence="1" type="ORF">MLD38_018807</name>
</gene>
<keyword evidence="2" id="KW-1185">Reference proteome</keyword>
<accession>A0ACB9QUW8</accession>
<organism evidence="1 2">
    <name type="scientific">Melastoma candidum</name>
    <dbReference type="NCBI Taxonomy" id="119954"/>
    <lineage>
        <taxon>Eukaryota</taxon>
        <taxon>Viridiplantae</taxon>
        <taxon>Streptophyta</taxon>
        <taxon>Embryophyta</taxon>
        <taxon>Tracheophyta</taxon>
        <taxon>Spermatophyta</taxon>
        <taxon>Magnoliopsida</taxon>
        <taxon>eudicotyledons</taxon>
        <taxon>Gunneridae</taxon>
        <taxon>Pentapetalae</taxon>
        <taxon>rosids</taxon>
        <taxon>malvids</taxon>
        <taxon>Myrtales</taxon>
        <taxon>Melastomataceae</taxon>
        <taxon>Melastomatoideae</taxon>
        <taxon>Melastomateae</taxon>
        <taxon>Melastoma</taxon>
    </lineage>
</organism>
<comment type="caution">
    <text evidence="1">The sequence shown here is derived from an EMBL/GenBank/DDBJ whole genome shotgun (WGS) entry which is preliminary data.</text>
</comment>
<evidence type="ECO:0000313" key="1">
    <source>
        <dbReference type="EMBL" id="KAI4370453.1"/>
    </source>
</evidence>
<dbReference type="EMBL" id="CM042884">
    <property type="protein sequence ID" value="KAI4370453.1"/>
    <property type="molecule type" value="Genomic_DNA"/>
</dbReference>
<name>A0ACB9QUW8_9MYRT</name>
<reference evidence="2" key="1">
    <citation type="journal article" date="2023" name="Front. Plant Sci.">
        <title>Chromosomal-level genome assembly of Melastoma candidum provides insights into trichome evolution.</title>
        <authorList>
            <person name="Zhong Y."/>
            <person name="Wu W."/>
            <person name="Sun C."/>
            <person name="Zou P."/>
            <person name="Liu Y."/>
            <person name="Dai S."/>
            <person name="Zhou R."/>
        </authorList>
    </citation>
    <scope>NUCLEOTIDE SEQUENCE [LARGE SCALE GENOMIC DNA]</scope>
</reference>
<proteinExistence type="predicted"/>
<dbReference type="Proteomes" id="UP001057402">
    <property type="component" value="Chromosome 5"/>
</dbReference>